<organism evidence="2 3">
    <name type="scientific">Caerostris extrusa</name>
    <name type="common">Bark spider</name>
    <name type="synonym">Caerostris bankana</name>
    <dbReference type="NCBI Taxonomy" id="172846"/>
    <lineage>
        <taxon>Eukaryota</taxon>
        <taxon>Metazoa</taxon>
        <taxon>Ecdysozoa</taxon>
        <taxon>Arthropoda</taxon>
        <taxon>Chelicerata</taxon>
        <taxon>Arachnida</taxon>
        <taxon>Araneae</taxon>
        <taxon>Araneomorphae</taxon>
        <taxon>Entelegynae</taxon>
        <taxon>Araneoidea</taxon>
        <taxon>Araneidae</taxon>
        <taxon>Caerostris</taxon>
    </lineage>
</organism>
<evidence type="ECO:0000313" key="2">
    <source>
        <dbReference type="EMBL" id="GIX76729.1"/>
    </source>
</evidence>
<dbReference type="EMBL" id="BPLR01020282">
    <property type="protein sequence ID" value="GIX76729.1"/>
    <property type="molecule type" value="Genomic_DNA"/>
</dbReference>
<accession>A0AAV4MXW7</accession>
<gene>
    <name evidence="2" type="ORF">CEXT_252501</name>
</gene>
<protein>
    <submittedName>
        <fullName evidence="2">Uncharacterized protein</fullName>
    </submittedName>
</protein>
<feature type="region of interest" description="Disordered" evidence="1">
    <location>
        <begin position="1"/>
        <end position="26"/>
    </location>
</feature>
<comment type="caution">
    <text evidence="2">The sequence shown here is derived from an EMBL/GenBank/DDBJ whole genome shotgun (WGS) entry which is preliminary data.</text>
</comment>
<proteinExistence type="predicted"/>
<dbReference type="Proteomes" id="UP001054945">
    <property type="component" value="Unassembled WGS sequence"/>
</dbReference>
<evidence type="ECO:0000256" key="1">
    <source>
        <dbReference type="SAM" id="MobiDB-lite"/>
    </source>
</evidence>
<evidence type="ECO:0000313" key="3">
    <source>
        <dbReference type="Proteomes" id="UP001054945"/>
    </source>
</evidence>
<reference evidence="2 3" key="1">
    <citation type="submission" date="2021-06" db="EMBL/GenBank/DDBJ databases">
        <title>Caerostris extrusa draft genome.</title>
        <authorList>
            <person name="Kono N."/>
            <person name="Arakawa K."/>
        </authorList>
    </citation>
    <scope>NUCLEOTIDE SEQUENCE [LARGE SCALE GENOMIC DNA]</scope>
</reference>
<dbReference type="AlphaFoldDB" id="A0AAV4MXW7"/>
<keyword evidence="3" id="KW-1185">Reference proteome</keyword>
<name>A0AAV4MXW7_CAEEX</name>
<sequence>MNGPSSSMGPNGKVSFKQGLSSEREREVSLFGVVRPRYYTGLNLLTSAAAAPSFSILPDISVHCESQMGV</sequence>